<feature type="compositionally biased region" description="Basic residues" evidence="1">
    <location>
        <begin position="254"/>
        <end position="266"/>
    </location>
</feature>
<keyword evidence="4" id="KW-1185">Reference proteome</keyword>
<feature type="compositionally biased region" description="Polar residues" evidence="1">
    <location>
        <begin position="120"/>
        <end position="132"/>
    </location>
</feature>
<accession>A0A0A2MS14</accession>
<feature type="compositionally biased region" description="Polar residues" evidence="1">
    <location>
        <begin position="140"/>
        <end position="160"/>
    </location>
</feature>
<sequence length="584" mass="62237">MENRNDIGKAFRDKLDGLQKSPPDALWSAIKADLPKKKNGFLTLFWGNVTITVKAVTVMAAALFVGFVTFMAIYNYPASAPVVTTPSEINNPDANNTVTTTGTNANADSNNAAGNSSTGITSNQNSTTTGNANDFDAEASTANSGPSNTKASGSKTGVSHKNTRVNKASASNDNSDSNVNANNKGSKTRLGKARRDNKISTSAVADNDNTGTNKTKRRNSKAGKNSGTVQSGTGTSAAIAGVTNTKSGKDAKGKNGKNSKNSKNKSGKPDNALTDANDPKNHANYLYNKGTGLQYRNNKSKSVDSLLQVIDSVEAARKDTVPGFRSRGGKPPVTYADTTITANNAPKFYAFAHAAPTQYKFPDNESLLDASLNGNSTSVDFSFNYGAYIGYNLNDKWSIRAGVIRNKLEQVTKNASLFYTLDDDSIETSPTTNGIPPANYSGVDYVAGVSNESVLQTLGQNQQGPLVYNIKQKLEFIEVPLEATYNVFGNKAGLNIAAGVSTLFVTENSVYAQKSGSPMLRMGSVSGVNKVSFSGNLGLSFYYKLLPSLQINAEPIFKYYFNTVDNVNPYSFGAQIGLQYNFNF</sequence>
<dbReference type="STRING" id="1121898.GCA_000422725_01627"/>
<evidence type="ECO:0000256" key="2">
    <source>
        <dbReference type="SAM" id="Phobius"/>
    </source>
</evidence>
<feature type="compositionally biased region" description="Low complexity" evidence="1">
    <location>
        <begin position="94"/>
        <end position="119"/>
    </location>
</feature>
<feature type="compositionally biased region" description="Polar residues" evidence="1">
    <location>
        <begin position="222"/>
        <end position="236"/>
    </location>
</feature>
<dbReference type="EMBL" id="JRLY01000002">
    <property type="protein sequence ID" value="KGO94223.1"/>
    <property type="molecule type" value="Genomic_DNA"/>
</dbReference>
<proteinExistence type="predicted"/>
<feature type="transmembrane region" description="Helical" evidence="2">
    <location>
        <begin position="41"/>
        <end position="74"/>
    </location>
</feature>
<keyword evidence="2" id="KW-0472">Membrane</keyword>
<organism evidence="3 4">
    <name type="scientific">Flavobacterium subsaxonicum WB 4.1-42 = DSM 21790</name>
    <dbReference type="NCBI Taxonomy" id="1121898"/>
    <lineage>
        <taxon>Bacteria</taxon>
        <taxon>Pseudomonadati</taxon>
        <taxon>Bacteroidota</taxon>
        <taxon>Flavobacteriia</taxon>
        <taxon>Flavobacteriales</taxon>
        <taxon>Flavobacteriaceae</taxon>
        <taxon>Flavobacterium</taxon>
    </lineage>
</organism>
<dbReference type="AlphaFoldDB" id="A0A0A2MS14"/>
<feature type="compositionally biased region" description="Polar residues" evidence="1">
    <location>
        <begin position="199"/>
        <end position="213"/>
    </location>
</feature>
<feature type="compositionally biased region" description="Low complexity" evidence="1">
    <location>
        <begin position="165"/>
        <end position="184"/>
    </location>
</feature>
<name>A0A0A2MS14_9FLAO</name>
<keyword evidence="2" id="KW-1133">Transmembrane helix</keyword>
<dbReference type="Proteomes" id="UP000030111">
    <property type="component" value="Unassembled WGS sequence"/>
</dbReference>
<dbReference type="RefSeq" id="WP_026990494.1">
    <property type="nucleotide sequence ID" value="NZ_AUGP01000017.1"/>
</dbReference>
<comment type="caution">
    <text evidence="3">The sequence shown here is derived from an EMBL/GenBank/DDBJ whole genome shotgun (WGS) entry which is preliminary data.</text>
</comment>
<evidence type="ECO:0000313" key="3">
    <source>
        <dbReference type="EMBL" id="KGO94223.1"/>
    </source>
</evidence>
<dbReference type="OrthoDB" id="1319616at2"/>
<evidence type="ECO:0008006" key="5">
    <source>
        <dbReference type="Google" id="ProtNLM"/>
    </source>
</evidence>
<dbReference type="InterPro" id="IPR011250">
    <property type="entry name" value="OMP/PagP_B-barrel"/>
</dbReference>
<evidence type="ECO:0000256" key="1">
    <source>
        <dbReference type="SAM" id="MobiDB-lite"/>
    </source>
</evidence>
<protein>
    <recommendedName>
        <fullName evidence="5">Outer membrane protein beta-barrel domain-containing protein</fullName>
    </recommendedName>
</protein>
<feature type="region of interest" description="Disordered" evidence="1">
    <location>
        <begin position="91"/>
        <end position="281"/>
    </location>
</feature>
<keyword evidence="2" id="KW-0812">Transmembrane</keyword>
<dbReference type="eggNOG" id="COG3266">
    <property type="taxonomic scope" value="Bacteria"/>
</dbReference>
<reference evidence="3 4" key="1">
    <citation type="submission" date="2013-09" db="EMBL/GenBank/DDBJ databases">
        <authorList>
            <person name="Zeng Z."/>
            <person name="Chen C."/>
        </authorList>
    </citation>
    <scope>NUCLEOTIDE SEQUENCE [LARGE SCALE GENOMIC DNA]</scope>
    <source>
        <strain evidence="3 4">WB 4.1-42</strain>
    </source>
</reference>
<gene>
    <name evidence="3" type="ORF">Q766_04665</name>
</gene>
<dbReference type="SUPFAM" id="SSF56925">
    <property type="entry name" value="OMPA-like"/>
    <property type="match status" value="1"/>
</dbReference>
<evidence type="ECO:0000313" key="4">
    <source>
        <dbReference type="Proteomes" id="UP000030111"/>
    </source>
</evidence>